<sequence>MQPATYLTCLFTTFCYRGIQQHYKLCPIGCDCIGKEAERSFSCQSSSVVFITTYTRLRTLHLSGVKEVSTLPSKQTLLLNCDNLVIDKANDVKWPKEENINVNSAFVTIINSDLKSVEKYFRFEYDSTKVVHFENIPDLQELWFTHKFPNLISFTILKSPIESITFSAFYWMPNVESLVIRHTKINGILSSNWFRRKMDKLKYLDLSKKYVKNKT</sequence>
<evidence type="ECO:0000313" key="2">
    <source>
        <dbReference type="Proteomes" id="UP000288716"/>
    </source>
</evidence>
<dbReference type="EMBL" id="NCKV01022716">
    <property type="protein sequence ID" value="RWS19783.1"/>
    <property type="molecule type" value="Genomic_DNA"/>
</dbReference>
<comment type="caution">
    <text evidence="1">The sequence shown here is derived from an EMBL/GenBank/DDBJ whole genome shotgun (WGS) entry which is preliminary data.</text>
</comment>
<protein>
    <submittedName>
        <fullName evidence="1">Uncharacterized protein</fullName>
    </submittedName>
</protein>
<keyword evidence="2" id="KW-1185">Reference proteome</keyword>
<dbReference type="SUPFAM" id="SSF52058">
    <property type="entry name" value="L domain-like"/>
    <property type="match status" value="1"/>
</dbReference>
<dbReference type="Proteomes" id="UP000288716">
    <property type="component" value="Unassembled WGS sequence"/>
</dbReference>
<accession>A0A443RWL8</accession>
<organism evidence="1 2">
    <name type="scientific">Leptotrombidium deliense</name>
    <dbReference type="NCBI Taxonomy" id="299467"/>
    <lineage>
        <taxon>Eukaryota</taxon>
        <taxon>Metazoa</taxon>
        <taxon>Ecdysozoa</taxon>
        <taxon>Arthropoda</taxon>
        <taxon>Chelicerata</taxon>
        <taxon>Arachnida</taxon>
        <taxon>Acari</taxon>
        <taxon>Acariformes</taxon>
        <taxon>Trombidiformes</taxon>
        <taxon>Prostigmata</taxon>
        <taxon>Anystina</taxon>
        <taxon>Parasitengona</taxon>
        <taxon>Trombiculoidea</taxon>
        <taxon>Trombiculidae</taxon>
        <taxon>Leptotrombidium</taxon>
    </lineage>
</organism>
<gene>
    <name evidence="1" type="ORF">B4U80_14373</name>
</gene>
<dbReference type="AlphaFoldDB" id="A0A443RWL8"/>
<name>A0A443RWL8_9ACAR</name>
<reference evidence="1 2" key="1">
    <citation type="journal article" date="2018" name="Gigascience">
        <title>Genomes of trombidid mites reveal novel predicted allergens and laterally-transferred genes associated with secondary metabolism.</title>
        <authorList>
            <person name="Dong X."/>
            <person name="Chaisiri K."/>
            <person name="Xia D."/>
            <person name="Armstrong S.D."/>
            <person name="Fang Y."/>
            <person name="Donnelly M.J."/>
            <person name="Kadowaki T."/>
            <person name="McGarry J.W."/>
            <person name="Darby A.C."/>
            <person name="Makepeace B.L."/>
        </authorList>
    </citation>
    <scope>NUCLEOTIDE SEQUENCE [LARGE SCALE GENOMIC DNA]</scope>
    <source>
        <strain evidence="1">UoL-UT</strain>
    </source>
</reference>
<proteinExistence type="predicted"/>
<dbReference type="InterPro" id="IPR032675">
    <property type="entry name" value="LRR_dom_sf"/>
</dbReference>
<evidence type="ECO:0000313" key="1">
    <source>
        <dbReference type="EMBL" id="RWS19783.1"/>
    </source>
</evidence>
<dbReference type="Gene3D" id="3.80.10.10">
    <property type="entry name" value="Ribonuclease Inhibitor"/>
    <property type="match status" value="1"/>
</dbReference>
<dbReference type="VEuPathDB" id="VectorBase:LDEU012257"/>